<evidence type="ECO:0000256" key="7">
    <source>
        <dbReference type="SAM" id="MobiDB-lite"/>
    </source>
</evidence>
<dbReference type="Gene3D" id="1.25.40.20">
    <property type="entry name" value="Ankyrin repeat-containing domain"/>
    <property type="match status" value="3"/>
</dbReference>
<keyword evidence="2" id="KW-0677">Repeat</keyword>
<dbReference type="AlphaFoldDB" id="A0A913ZFU0"/>
<dbReference type="SUPFAM" id="SSF48403">
    <property type="entry name" value="Ankyrin repeat"/>
    <property type="match status" value="2"/>
</dbReference>
<evidence type="ECO:0000259" key="8">
    <source>
        <dbReference type="PROSITE" id="PS50865"/>
    </source>
</evidence>
<evidence type="ECO:0000313" key="10">
    <source>
        <dbReference type="Proteomes" id="UP000887568"/>
    </source>
</evidence>
<evidence type="ECO:0000256" key="1">
    <source>
        <dbReference type="ARBA" id="ARBA00022723"/>
    </source>
</evidence>
<dbReference type="Pfam" id="PF02493">
    <property type="entry name" value="MORN"/>
    <property type="match status" value="6"/>
</dbReference>
<evidence type="ECO:0000256" key="5">
    <source>
        <dbReference type="PROSITE-ProRule" id="PRU00023"/>
    </source>
</evidence>
<dbReference type="GO" id="GO:0008270">
    <property type="term" value="F:zinc ion binding"/>
    <property type="evidence" value="ECO:0007669"/>
    <property type="project" value="UniProtKB-KW"/>
</dbReference>
<dbReference type="PROSITE" id="PS50297">
    <property type="entry name" value="ANK_REP_REGION"/>
    <property type="match status" value="2"/>
</dbReference>
<keyword evidence="10" id="KW-1185">Reference proteome</keyword>
<dbReference type="PROSITE" id="PS01360">
    <property type="entry name" value="ZF_MYND_1"/>
    <property type="match status" value="1"/>
</dbReference>
<dbReference type="EnsemblMetazoa" id="XM_038193921.1">
    <property type="protein sequence ID" value="XP_038049849.1"/>
    <property type="gene ID" value="LOC119723344"/>
</dbReference>
<feature type="region of interest" description="Disordered" evidence="7">
    <location>
        <begin position="463"/>
        <end position="545"/>
    </location>
</feature>
<reference evidence="9" key="1">
    <citation type="submission" date="2022-11" db="UniProtKB">
        <authorList>
            <consortium name="EnsemblMetazoa"/>
        </authorList>
    </citation>
    <scope>IDENTIFICATION</scope>
</reference>
<feature type="compositionally biased region" description="Basic and acidic residues" evidence="7">
    <location>
        <begin position="531"/>
        <end position="545"/>
    </location>
</feature>
<feature type="compositionally biased region" description="Low complexity" evidence="7">
    <location>
        <begin position="1097"/>
        <end position="1106"/>
    </location>
</feature>
<dbReference type="Pfam" id="PF12796">
    <property type="entry name" value="Ank_2"/>
    <property type="match status" value="1"/>
</dbReference>
<feature type="repeat" description="ANK" evidence="5">
    <location>
        <begin position="747"/>
        <end position="781"/>
    </location>
</feature>
<dbReference type="SUPFAM" id="SSF82185">
    <property type="entry name" value="Histone H3 K4-specific methyltransferase SET7/9 N-terminal domain"/>
    <property type="match status" value="1"/>
</dbReference>
<dbReference type="SMART" id="SM00248">
    <property type="entry name" value="ANK"/>
    <property type="match status" value="7"/>
</dbReference>
<dbReference type="GeneID" id="119723344"/>
<proteinExistence type="predicted"/>
<dbReference type="PROSITE" id="PS50865">
    <property type="entry name" value="ZF_MYND_2"/>
    <property type="match status" value="1"/>
</dbReference>
<dbReference type="SUPFAM" id="SSF144232">
    <property type="entry name" value="HIT/MYND zinc finger-like"/>
    <property type="match status" value="1"/>
</dbReference>
<feature type="region of interest" description="Disordered" evidence="7">
    <location>
        <begin position="945"/>
        <end position="980"/>
    </location>
</feature>
<dbReference type="Proteomes" id="UP000887568">
    <property type="component" value="Unplaced"/>
</dbReference>
<dbReference type="PANTHER" id="PTHR15897">
    <property type="entry name" value="ANKYRIN REPEAT AND MYND DOMAIN PROTEIN 1"/>
    <property type="match status" value="1"/>
</dbReference>
<dbReference type="RefSeq" id="XP_038049848.1">
    <property type="nucleotide sequence ID" value="XM_038193920.1"/>
</dbReference>
<dbReference type="CTD" id="51281"/>
<keyword evidence="5" id="KW-0040">ANK repeat</keyword>
<organism evidence="9 10">
    <name type="scientific">Patiria miniata</name>
    <name type="common">Bat star</name>
    <name type="synonym">Asterina miniata</name>
    <dbReference type="NCBI Taxonomy" id="46514"/>
    <lineage>
        <taxon>Eukaryota</taxon>
        <taxon>Metazoa</taxon>
        <taxon>Echinodermata</taxon>
        <taxon>Eleutherozoa</taxon>
        <taxon>Asterozoa</taxon>
        <taxon>Asteroidea</taxon>
        <taxon>Valvatacea</taxon>
        <taxon>Valvatida</taxon>
        <taxon>Asterinidae</taxon>
        <taxon>Patiria</taxon>
    </lineage>
</organism>
<evidence type="ECO:0000313" key="9">
    <source>
        <dbReference type="EnsemblMetazoa" id="XP_038049850.1"/>
    </source>
</evidence>
<dbReference type="InterPro" id="IPR053064">
    <property type="entry name" value="Ankyrin-MYND_domain-protein"/>
</dbReference>
<evidence type="ECO:0000256" key="3">
    <source>
        <dbReference type="ARBA" id="ARBA00022771"/>
    </source>
</evidence>
<dbReference type="PROSITE" id="PS50088">
    <property type="entry name" value="ANK_REPEAT"/>
    <property type="match status" value="3"/>
</dbReference>
<dbReference type="InterPro" id="IPR036770">
    <property type="entry name" value="Ankyrin_rpt-contain_sf"/>
</dbReference>
<feature type="region of interest" description="Disordered" evidence="7">
    <location>
        <begin position="1097"/>
        <end position="1243"/>
    </location>
</feature>
<dbReference type="OMA" id="CNKVFYC"/>
<protein>
    <recommendedName>
        <fullName evidence="8">MYND-type domain-containing protein</fullName>
    </recommendedName>
</protein>
<evidence type="ECO:0000256" key="2">
    <source>
        <dbReference type="ARBA" id="ARBA00022737"/>
    </source>
</evidence>
<dbReference type="EnsemblMetazoa" id="XM_038193922.1">
    <property type="protein sequence ID" value="XP_038049850.1"/>
    <property type="gene ID" value="LOC119723344"/>
</dbReference>
<evidence type="ECO:0000256" key="4">
    <source>
        <dbReference type="ARBA" id="ARBA00022833"/>
    </source>
</evidence>
<dbReference type="Gene3D" id="2.20.110.10">
    <property type="entry name" value="Histone H3 K4-specific methyltransferase SET7/9 N-terminal domain"/>
    <property type="match status" value="3"/>
</dbReference>
<dbReference type="SMART" id="SM00698">
    <property type="entry name" value="MORN"/>
    <property type="match status" value="5"/>
</dbReference>
<dbReference type="RefSeq" id="XP_038049849.1">
    <property type="nucleotide sequence ID" value="XM_038193921.1"/>
</dbReference>
<dbReference type="EnsemblMetazoa" id="XM_038193920.1">
    <property type="protein sequence ID" value="XP_038049848.1"/>
    <property type="gene ID" value="LOC119723344"/>
</dbReference>
<dbReference type="Gene3D" id="6.10.140.2220">
    <property type="match status" value="1"/>
</dbReference>
<dbReference type="RefSeq" id="XP_038049850.1">
    <property type="nucleotide sequence ID" value="XM_038193922.1"/>
</dbReference>
<keyword evidence="3 6" id="KW-0863">Zinc-finger</keyword>
<dbReference type="InterPro" id="IPR002893">
    <property type="entry name" value="Znf_MYND"/>
</dbReference>
<dbReference type="InterPro" id="IPR003409">
    <property type="entry name" value="MORN"/>
</dbReference>
<name>A0A913ZFU0_PATMI</name>
<feature type="compositionally biased region" description="Low complexity" evidence="7">
    <location>
        <begin position="1215"/>
        <end position="1225"/>
    </location>
</feature>
<feature type="compositionally biased region" description="Gly residues" evidence="7">
    <location>
        <begin position="1195"/>
        <end position="1214"/>
    </location>
</feature>
<feature type="repeat" description="ANK" evidence="5">
    <location>
        <begin position="380"/>
        <end position="412"/>
    </location>
</feature>
<accession>A0A913ZFU0</accession>
<dbReference type="InterPro" id="IPR002110">
    <property type="entry name" value="Ankyrin_rpt"/>
</dbReference>
<feature type="compositionally biased region" description="Acidic residues" evidence="7">
    <location>
        <begin position="492"/>
        <end position="501"/>
    </location>
</feature>
<feature type="domain" description="MYND-type" evidence="8">
    <location>
        <begin position="1053"/>
        <end position="1093"/>
    </location>
</feature>
<dbReference type="Pfam" id="PF01753">
    <property type="entry name" value="zf-MYND"/>
    <property type="match status" value="1"/>
</dbReference>
<sequence>MPSKLEFYVFPRLKSAQRQDSNTDHHDYKSGASFSGHLDGMKRVGHGTFLWPNGDRYTGEYAENRRQGKGEQTWADGARFVGHFVRDMRHGYGEHTWGDGESYKGEYFKDYRHGQGMYTWPDSSQFTGTFYQDAKEGYGVFVYANRNKFEGLYKDGERLGPGILTYTNGQQDVGVWHKERLVKLCKPIEGAFTMRHHPEFDYDPAEHQMTINMHQNENIQLMNGLSLQPDGSGDATDSVRDTMEKLSRTSFSTNFDIFLPSRQESVDLLTLQYDKEEYDQAFFTKSCRPEGEGSSEVVALNNTPSFISIQRHVYKHRGREKEMSFCVGKILHGDRGKHGKMGPIEDTSQQLIKAAAAGDQQTVHSLLMQGASNVNVADKQGHMALLGAAVNMHSDIINTILDNGADVNKLNDEGLSALVACHVLFYPTKSFQYNIAERYLPYPENETIHSLTLCPIKPALSERSGSAYSSRGGDTHSVTSSKSMTKTMPADYYEDEDEDVDDGHHDGDDDDDGIDDEDLDERGPFGTPVKDPQEGDLGTRAEEDRIPSTLPSEFESDTTVVNYGIEVTEDLVERSATVMSNNRRIVSGRDSRCSEPNMDQARLRAIMKAEHANMEATIRLLLKRGADPNASSVPMPVIFFAIKAADVDAVQALLEKGAFTDIRLSNKKEGLAPLHIASAIRGEEGVQITRLLLAADAHPNVRSQDNDLQHEGYIVPSSANPVKIRPGLDDSVSVLLRELEEKGEHKGGRTPLHIACDRDDNHELARQVVHLLLEHRANPNVLCCGQSPLSLAIASGNDLAIDELIAYGANPSLPLGTGIGSALCVSANAAYEFRRTPQQRIALIDKLVKAGANILAPVQVGGKKVMGTAVDYAYWMFNQDRRIAHMPYHALTHSERDTYNARRKLLAHLGDILREAAVRRERERLEMEELGGIRSSSPSQGFLYTGAGAKSQEGIDRTKTLRHGGRGDSPTPRSIEGGDGGKQVAFRAITKDSSGVEQPLVDRDDDGTVRRPIRSETTVLKVDVVEMGLDANAVKQLLQSKKLRQRKPLFKYCYECGRCLGVRLSACTRCKEVYYCSKACKIKAWNARHKEECIRIGGRSSRSPSPTSKTAVGGSGPGTNANHGRPSDNPTAASNAATTGKWNQNGPTGRSGGQKQKGHMNPIAKVQGGKNQSGAAAKGQGLKGQEGSGSKFTKGSGGKGTLAGSLGGGKGVNVGGSVSSTSKSNIADEYNTKRDVTENYSYN</sequence>
<dbReference type="PANTHER" id="PTHR15897:SF2">
    <property type="entry name" value="ANKYRIN REPEAT AND MYND DOMAIN-CONTAINING PROTEIN 1"/>
    <property type="match status" value="1"/>
</dbReference>
<feature type="compositionally biased region" description="Acidic residues" evidence="7">
    <location>
        <begin position="508"/>
        <end position="520"/>
    </location>
</feature>
<dbReference type="OrthoDB" id="48314at2759"/>
<keyword evidence="1" id="KW-0479">Metal-binding</keyword>
<feature type="compositionally biased region" description="Low complexity" evidence="7">
    <location>
        <begin position="479"/>
        <end position="488"/>
    </location>
</feature>
<feature type="repeat" description="ANK" evidence="5">
    <location>
        <begin position="669"/>
        <end position="704"/>
    </location>
</feature>
<evidence type="ECO:0000256" key="6">
    <source>
        <dbReference type="PROSITE-ProRule" id="PRU00134"/>
    </source>
</evidence>
<keyword evidence="4" id="KW-0862">Zinc</keyword>
<feature type="compositionally biased region" description="Polar residues" evidence="7">
    <location>
        <begin position="1118"/>
        <end position="1148"/>
    </location>
</feature>